<dbReference type="PROSITE" id="PS50082">
    <property type="entry name" value="WD_REPEATS_2"/>
    <property type="match status" value="1"/>
</dbReference>
<keyword evidence="2 6" id="KW-0853">WD repeat</keyword>
<comment type="similarity">
    <text evidence="1">Belongs to the WD repeat ESC family.</text>
</comment>
<dbReference type="InterPro" id="IPR036322">
    <property type="entry name" value="WD40_repeat_dom_sf"/>
</dbReference>
<evidence type="ECO:0000256" key="5">
    <source>
        <dbReference type="ARBA" id="ARBA00023163"/>
    </source>
</evidence>
<gene>
    <name evidence="8" type="ORF">VOLCADRAFT_120350</name>
</gene>
<dbReference type="InterPro" id="IPR015943">
    <property type="entry name" value="WD40/YVTN_repeat-like_dom_sf"/>
</dbReference>
<dbReference type="RefSeq" id="XP_002946884.1">
    <property type="nucleotide sequence ID" value="XM_002946838.1"/>
</dbReference>
<feature type="compositionally biased region" description="Low complexity" evidence="7">
    <location>
        <begin position="254"/>
        <end position="274"/>
    </location>
</feature>
<evidence type="ECO:0000256" key="7">
    <source>
        <dbReference type="SAM" id="MobiDB-lite"/>
    </source>
</evidence>
<feature type="compositionally biased region" description="Gly residues" evidence="7">
    <location>
        <begin position="641"/>
        <end position="658"/>
    </location>
</feature>
<dbReference type="GeneID" id="9617916"/>
<feature type="region of interest" description="Disordered" evidence="7">
    <location>
        <begin position="549"/>
        <end position="598"/>
    </location>
</feature>
<evidence type="ECO:0000256" key="1">
    <source>
        <dbReference type="ARBA" id="ARBA00008075"/>
    </source>
</evidence>
<dbReference type="STRING" id="3068.D8TKR7"/>
<feature type="compositionally biased region" description="Low complexity" evidence="7">
    <location>
        <begin position="683"/>
        <end position="699"/>
    </location>
</feature>
<evidence type="ECO:0000256" key="6">
    <source>
        <dbReference type="PROSITE-ProRule" id="PRU00221"/>
    </source>
</evidence>
<dbReference type="KEGG" id="vcn:VOLCADRAFT_120350"/>
<evidence type="ECO:0000313" key="9">
    <source>
        <dbReference type="Proteomes" id="UP000001058"/>
    </source>
</evidence>
<dbReference type="PROSITE" id="PS00678">
    <property type="entry name" value="WD_REPEATS_1"/>
    <property type="match status" value="1"/>
</dbReference>
<organism evidence="9">
    <name type="scientific">Volvox carteri f. nagariensis</name>
    <dbReference type="NCBI Taxonomy" id="3068"/>
    <lineage>
        <taxon>Eukaryota</taxon>
        <taxon>Viridiplantae</taxon>
        <taxon>Chlorophyta</taxon>
        <taxon>core chlorophytes</taxon>
        <taxon>Chlorophyceae</taxon>
        <taxon>CS clade</taxon>
        <taxon>Chlamydomonadales</taxon>
        <taxon>Volvocaceae</taxon>
        <taxon>Volvox</taxon>
    </lineage>
</organism>
<dbReference type="SMART" id="SM00320">
    <property type="entry name" value="WD40"/>
    <property type="match status" value="6"/>
</dbReference>
<accession>D8TKR7</accession>
<keyword evidence="3" id="KW-0677">Repeat</keyword>
<dbReference type="EMBL" id="GL378325">
    <property type="protein sequence ID" value="EFJ52110.1"/>
    <property type="molecule type" value="Genomic_DNA"/>
</dbReference>
<evidence type="ECO:0000256" key="2">
    <source>
        <dbReference type="ARBA" id="ARBA00022574"/>
    </source>
</evidence>
<dbReference type="SUPFAM" id="SSF50978">
    <property type="entry name" value="WD40 repeat-like"/>
    <property type="match status" value="1"/>
</dbReference>
<dbReference type="Proteomes" id="UP000001058">
    <property type="component" value="Unassembled WGS sequence"/>
</dbReference>
<protein>
    <submittedName>
        <fullName evidence="8">Uncharacterized protein</fullName>
    </submittedName>
</protein>
<evidence type="ECO:0000256" key="4">
    <source>
        <dbReference type="ARBA" id="ARBA00023015"/>
    </source>
</evidence>
<dbReference type="InParanoid" id="D8TKR7"/>
<evidence type="ECO:0000256" key="3">
    <source>
        <dbReference type="ARBA" id="ARBA00022737"/>
    </source>
</evidence>
<evidence type="ECO:0000313" key="8">
    <source>
        <dbReference type="EMBL" id="EFJ52110.1"/>
    </source>
</evidence>
<dbReference type="InterPro" id="IPR051243">
    <property type="entry name" value="PcG_WD-repeat"/>
</dbReference>
<dbReference type="AlphaFoldDB" id="D8TKR7"/>
<dbReference type="Gene3D" id="2.130.10.10">
    <property type="entry name" value="YVTN repeat-like/Quinoprotein amine dehydrogenase"/>
    <property type="match status" value="2"/>
</dbReference>
<feature type="repeat" description="WD" evidence="6">
    <location>
        <begin position="152"/>
        <end position="194"/>
    </location>
</feature>
<dbReference type="InterPro" id="IPR001680">
    <property type="entry name" value="WD40_rpt"/>
</dbReference>
<reference evidence="8 9" key="1">
    <citation type="journal article" date="2010" name="Science">
        <title>Genomic analysis of organismal complexity in the multicellular green alga Volvox carteri.</title>
        <authorList>
            <person name="Prochnik S.E."/>
            <person name="Umen J."/>
            <person name="Nedelcu A.M."/>
            <person name="Hallmann A."/>
            <person name="Miller S.M."/>
            <person name="Nishii I."/>
            <person name="Ferris P."/>
            <person name="Kuo A."/>
            <person name="Mitros T."/>
            <person name="Fritz-Laylin L.K."/>
            <person name="Hellsten U."/>
            <person name="Chapman J."/>
            <person name="Simakov O."/>
            <person name="Rensing S.A."/>
            <person name="Terry A."/>
            <person name="Pangilinan J."/>
            <person name="Kapitonov V."/>
            <person name="Jurka J."/>
            <person name="Salamov A."/>
            <person name="Shapiro H."/>
            <person name="Schmutz J."/>
            <person name="Grimwood J."/>
            <person name="Lindquist E."/>
            <person name="Lucas S."/>
            <person name="Grigoriev I.V."/>
            <person name="Schmitt R."/>
            <person name="Kirk D."/>
            <person name="Rokhsar D.S."/>
        </authorList>
    </citation>
    <scope>NUCLEOTIDE SEQUENCE [LARGE SCALE GENOMIC DNA]</scope>
    <source>
        <strain evidence="9">f. Nagariensis / Eve</strain>
    </source>
</reference>
<sequence length="734" mass="74565">MLRCHGHLRQSDAHAEALLGAPEPEGGKAKMFTKIVCVIYHRYGDKESHGSPVVDLVFNGLDPEHRNLFASIGKDQVTIYDDEHMGDFLGVVVQYVNSPSTHHRGGDVTCCAWVQMSGLTGHELGDACLAVSGPEGVIQVISVVEGRVISLLKGHRGEVVELRGCAGVPGLLVSLGLDGGLRLWDVAEGTCLAEMASDAACLEVHAEGSCFFTGHRGGRICRWDLNLHADQNRNLDPDPPTHADRDDPNGPSPAAAYRDAATGGDAAAAADGGGAAAPSGVAVVPCGGAPGAHVRRPLALRGHPPAPQQLALPGNPLGELVECLRCMPGGRLAAKSSDGRLAVWDLGRGVQLLSLRVPGTHSAAVAGGGGGAGLGAAAALRSGRCRFSVTRDGDFICVGNPAGDVYVYDTASGTRAAHYSAQKARGPARAAALSEDGRHLLTVHGNGYILRRWSTLREQSVSLAGGDLTNLLFVDDVSLVATGHDRAECLLGLLEAYCNATGMAANAAKCEVLIFGGATRERKRLVEAEYRYEYIRKLQEQKKLRDRTAAAAATASATPEPEDVVQTGGEAGEDGGADGGAADSSREVSPDTFTEDDTGAAAAAAAALVGPGMGTCTGGPGGAGRALAAAKRPRSTEGDAMGTGGSGSGGGTGSGSGDDGSTADGSSGGGGVGRRLKLRVRLGPRVGNNGAVAESGTEAATAAAAAAAVAASLRSSFAERETSPDAECSPGVLV</sequence>
<dbReference type="eggNOG" id="KOG1034">
    <property type="taxonomic scope" value="Eukaryota"/>
</dbReference>
<feature type="compositionally biased region" description="Basic and acidic residues" evidence="7">
    <location>
        <begin position="232"/>
        <end position="248"/>
    </location>
</feature>
<name>D8TKR7_VOLCA</name>
<keyword evidence="5" id="KW-0804">Transcription</keyword>
<keyword evidence="9" id="KW-1185">Reference proteome</keyword>
<feature type="region of interest" description="Disordered" evidence="7">
    <location>
        <begin position="620"/>
        <end position="699"/>
    </location>
</feature>
<dbReference type="InterPro" id="IPR019775">
    <property type="entry name" value="WD40_repeat_CS"/>
</dbReference>
<dbReference type="OrthoDB" id="7318948at2759"/>
<feature type="region of interest" description="Disordered" evidence="7">
    <location>
        <begin position="232"/>
        <end position="274"/>
    </location>
</feature>
<feature type="compositionally biased region" description="Low complexity" evidence="7">
    <location>
        <begin position="549"/>
        <end position="558"/>
    </location>
</feature>
<keyword evidence="4" id="KW-0805">Transcription regulation</keyword>
<proteinExistence type="inferred from homology"/>
<dbReference type="PANTHER" id="PTHR10253">
    <property type="entry name" value="POLYCOMB PROTEIN"/>
    <property type="match status" value="1"/>
</dbReference>